<organism evidence="2 3">
    <name type="scientific">Myxococcus landrumensis</name>
    <dbReference type="NCBI Taxonomy" id="2813577"/>
    <lineage>
        <taxon>Bacteria</taxon>
        <taxon>Pseudomonadati</taxon>
        <taxon>Myxococcota</taxon>
        <taxon>Myxococcia</taxon>
        <taxon>Myxococcales</taxon>
        <taxon>Cystobacterineae</taxon>
        <taxon>Myxococcaceae</taxon>
        <taxon>Myxococcus</taxon>
    </lineage>
</organism>
<keyword evidence="3" id="KW-1185">Reference proteome</keyword>
<evidence type="ECO:0008006" key="4">
    <source>
        <dbReference type="Google" id="ProtNLM"/>
    </source>
</evidence>
<dbReference type="Proteomes" id="UP000663090">
    <property type="component" value="Chromosome"/>
</dbReference>
<sequence>MRWEDERYVRVYTRDTTDWLALSFDAQALFMMLLRKVDRAGLLPLGKHGRRGIAIAIGHAHEWERLESALEELLTDGCIGMTADGGTLLVRNFLAAQEARASDKARQSKARELARDVAASTAVTKRDDSSQNVTESHTPSHAVTDGHAASHAVTPSLAVPSCAVPSLDVASHAAAPPTAVREELTLSVQQAGKPPRKPSKAETLYAAMEQDRQLECERAGCTYVAEAWLPARINKQLGEAARLEGAAASLFQSAWHLYLDSPENAARDPAYSLGYFVASRSTWESKATRGAA</sequence>
<feature type="compositionally biased region" description="Basic and acidic residues" evidence="1">
    <location>
        <begin position="104"/>
        <end position="115"/>
    </location>
</feature>
<protein>
    <recommendedName>
        <fullName evidence="4">Phage replisome organiser N-terminal domain-containing protein</fullName>
    </recommendedName>
</protein>
<evidence type="ECO:0000313" key="3">
    <source>
        <dbReference type="Proteomes" id="UP000663090"/>
    </source>
</evidence>
<evidence type="ECO:0000313" key="2">
    <source>
        <dbReference type="EMBL" id="QSQ14077.1"/>
    </source>
</evidence>
<evidence type="ECO:0000256" key="1">
    <source>
        <dbReference type="SAM" id="MobiDB-lite"/>
    </source>
</evidence>
<feature type="compositionally biased region" description="Polar residues" evidence="1">
    <location>
        <begin position="130"/>
        <end position="141"/>
    </location>
</feature>
<proteinExistence type="predicted"/>
<gene>
    <name evidence="2" type="ORF">JY572_38145</name>
</gene>
<name>A0ABX7N8V2_9BACT</name>
<dbReference type="RefSeq" id="WP_206715871.1">
    <property type="nucleotide sequence ID" value="NZ_CP071091.1"/>
</dbReference>
<accession>A0ABX7N8V2</accession>
<reference evidence="2 3" key="1">
    <citation type="submission" date="2021-02" db="EMBL/GenBank/DDBJ databases">
        <title>De Novo genome assembly of isolated myxobacteria.</title>
        <authorList>
            <person name="Stevens D.C."/>
        </authorList>
    </citation>
    <scope>NUCLEOTIDE SEQUENCE [LARGE SCALE GENOMIC DNA]</scope>
    <source>
        <strain evidence="2 3">SCHIC003</strain>
    </source>
</reference>
<feature type="region of interest" description="Disordered" evidence="1">
    <location>
        <begin position="104"/>
        <end position="151"/>
    </location>
</feature>
<dbReference type="EMBL" id="CP071091">
    <property type="protein sequence ID" value="QSQ14077.1"/>
    <property type="molecule type" value="Genomic_DNA"/>
</dbReference>